<evidence type="ECO:0000313" key="1">
    <source>
        <dbReference type="EMBL" id="CRL02287.1"/>
    </source>
</evidence>
<dbReference type="Proteomes" id="UP000183832">
    <property type="component" value="Unassembled WGS sequence"/>
</dbReference>
<name>A0A1J1IPZ2_9DIPT</name>
<reference evidence="1 2" key="1">
    <citation type="submission" date="2015-04" db="EMBL/GenBank/DDBJ databases">
        <authorList>
            <person name="Syromyatnikov M.Y."/>
            <person name="Popov V.N."/>
        </authorList>
    </citation>
    <scope>NUCLEOTIDE SEQUENCE [LARGE SCALE GENOMIC DNA]</scope>
</reference>
<organism evidence="1 2">
    <name type="scientific">Clunio marinus</name>
    <dbReference type="NCBI Taxonomy" id="568069"/>
    <lineage>
        <taxon>Eukaryota</taxon>
        <taxon>Metazoa</taxon>
        <taxon>Ecdysozoa</taxon>
        <taxon>Arthropoda</taxon>
        <taxon>Hexapoda</taxon>
        <taxon>Insecta</taxon>
        <taxon>Pterygota</taxon>
        <taxon>Neoptera</taxon>
        <taxon>Endopterygota</taxon>
        <taxon>Diptera</taxon>
        <taxon>Nematocera</taxon>
        <taxon>Chironomoidea</taxon>
        <taxon>Chironomidae</taxon>
        <taxon>Clunio</taxon>
    </lineage>
</organism>
<proteinExistence type="predicted"/>
<sequence length="74" mass="8606">MNYLNTNNFIFVFRSHFEAGSQSRYELGKTNKLMKYLIKMSQIRFVALPNKHQNIISKISGLFTTLNIPILVIV</sequence>
<gene>
    <name evidence="1" type="ORF">CLUMA_CG015533</name>
</gene>
<accession>A0A1J1IPZ2</accession>
<dbReference type="AlphaFoldDB" id="A0A1J1IPZ2"/>
<dbReference type="EMBL" id="CVRI01000057">
    <property type="protein sequence ID" value="CRL02287.1"/>
    <property type="molecule type" value="Genomic_DNA"/>
</dbReference>
<evidence type="ECO:0000313" key="2">
    <source>
        <dbReference type="Proteomes" id="UP000183832"/>
    </source>
</evidence>
<protein>
    <submittedName>
        <fullName evidence="1">CLUMA_CG015533, isoform A</fullName>
    </submittedName>
</protein>
<keyword evidence="2" id="KW-1185">Reference proteome</keyword>